<dbReference type="AlphaFoldDB" id="A0A3N1HTZ5"/>
<sequence>MSAGRRSTAARGFVPLFDGHVCSLGYDMLDWYEAYCCHGPGDVQGEPLDFDDEVRDLIVECYRLDPVTGRRLYSEVVYSRPKGRSKSETAGVVTVGEGYGPVRFDGWDANGQPVGRPVRSPLIKCLATEESQAGNTFENAAFIAGAWGPDEHPEIYGGTGGVRRAESATAVYIPGGGEIRACTAGSASKDGGKETFVVPDESHLYVLRELRQMYATVMRNLPKRRLAEPWAMQTSTAYRPGEGSVFEETLTAWRKKTLGPEVHVDHREATGPVRIRDRAHTLRQLRELYGPAMDPATGWMDPEDVYKVMLDPRKCPDDATAARYYLNRPMSTQDAWIAKDVHEAQTRPRPARDGHPAEDPAPWVVQPGEAITLGFDGSLNDDTTVLRGCRMSDGYLFRIGAWPKPDGAAGIGWVVPRSDVLAEIDLAFARYDVVRGYFDPHEWRSDIDALADRHGESRVIAWETRRDLAMHAALDRLHAGLRTGEIWHDSDPLAAEHYGNAYVRRKGSARLVRKETPSSDRKIDSVVGDALAYEARADALAEGWGAKKDRRVIVLS</sequence>
<dbReference type="InParanoid" id="A0A3N1HTZ5"/>
<organism evidence="1 2">
    <name type="scientific">Pseudokineococcus lusitanus</name>
    <dbReference type="NCBI Taxonomy" id="763993"/>
    <lineage>
        <taxon>Bacteria</taxon>
        <taxon>Bacillati</taxon>
        <taxon>Actinomycetota</taxon>
        <taxon>Actinomycetes</taxon>
        <taxon>Kineosporiales</taxon>
        <taxon>Kineosporiaceae</taxon>
        <taxon>Pseudokineococcus</taxon>
    </lineage>
</organism>
<proteinExistence type="predicted"/>
<accession>A0A3N1HTZ5</accession>
<evidence type="ECO:0000313" key="2">
    <source>
        <dbReference type="Proteomes" id="UP000276232"/>
    </source>
</evidence>
<comment type="caution">
    <text evidence="1">The sequence shown here is derived from an EMBL/GenBank/DDBJ whole genome shotgun (WGS) entry which is preliminary data.</text>
</comment>
<gene>
    <name evidence="1" type="ORF">EDC03_0553</name>
</gene>
<name>A0A3N1HTZ5_9ACTN</name>
<reference evidence="1 2" key="1">
    <citation type="journal article" date="2015" name="Stand. Genomic Sci.">
        <title>Genomic Encyclopedia of Bacterial and Archaeal Type Strains, Phase III: the genomes of soil and plant-associated and newly described type strains.</title>
        <authorList>
            <person name="Whitman W.B."/>
            <person name="Woyke T."/>
            <person name="Klenk H.P."/>
            <person name="Zhou Y."/>
            <person name="Lilburn T.G."/>
            <person name="Beck B.J."/>
            <person name="De Vos P."/>
            <person name="Vandamme P."/>
            <person name="Eisen J.A."/>
            <person name="Garrity G."/>
            <person name="Hugenholtz P."/>
            <person name="Kyrpides N.C."/>
        </authorList>
    </citation>
    <scope>NUCLEOTIDE SEQUENCE [LARGE SCALE GENOMIC DNA]</scope>
    <source>
        <strain evidence="1 2">CECT 7306</strain>
    </source>
</reference>
<evidence type="ECO:0000313" key="1">
    <source>
        <dbReference type="EMBL" id="ROP45937.1"/>
    </source>
</evidence>
<protein>
    <recommendedName>
        <fullName evidence="3">Phage terminase large subunit-like protein</fullName>
    </recommendedName>
</protein>
<dbReference type="RefSeq" id="WP_199719866.1">
    <property type="nucleotide sequence ID" value="NZ_RJKN01000001.1"/>
</dbReference>
<dbReference type="EMBL" id="RJKN01000001">
    <property type="protein sequence ID" value="ROP45937.1"/>
    <property type="molecule type" value="Genomic_DNA"/>
</dbReference>
<keyword evidence="2" id="KW-1185">Reference proteome</keyword>
<dbReference type="Proteomes" id="UP000276232">
    <property type="component" value="Unassembled WGS sequence"/>
</dbReference>
<evidence type="ECO:0008006" key="3">
    <source>
        <dbReference type="Google" id="ProtNLM"/>
    </source>
</evidence>